<proteinExistence type="predicted"/>
<dbReference type="RefSeq" id="WP_285389832.1">
    <property type="nucleotide sequence ID" value="NZ_JASSVS010000003.1"/>
</dbReference>
<gene>
    <name evidence="2" type="ORF">QPM17_06605</name>
</gene>
<feature type="transmembrane region" description="Helical" evidence="1">
    <location>
        <begin position="343"/>
        <end position="361"/>
    </location>
</feature>
<feature type="transmembrane region" description="Helical" evidence="1">
    <location>
        <begin position="412"/>
        <end position="430"/>
    </location>
</feature>
<organism evidence="2 3">
    <name type="scientific">Marinobacter azerbaijanicus</name>
    <dbReference type="NCBI Taxonomy" id="3050455"/>
    <lineage>
        <taxon>Bacteria</taxon>
        <taxon>Pseudomonadati</taxon>
        <taxon>Pseudomonadota</taxon>
        <taxon>Gammaproteobacteria</taxon>
        <taxon>Pseudomonadales</taxon>
        <taxon>Marinobacteraceae</taxon>
        <taxon>Marinobacter</taxon>
    </lineage>
</organism>
<comment type="caution">
    <text evidence="2">The sequence shown here is derived from an EMBL/GenBank/DDBJ whole genome shotgun (WGS) entry which is preliminary data.</text>
</comment>
<dbReference type="Proteomes" id="UP001227964">
    <property type="component" value="Unassembled WGS sequence"/>
</dbReference>
<evidence type="ECO:0000313" key="3">
    <source>
        <dbReference type="Proteomes" id="UP001227964"/>
    </source>
</evidence>
<dbReference type="EMBL" id="JASSVS010000003">
    <property type="protein sequence ID" value="MDL0430785.1"/>
    <property type="molecule type" value="Genomic_DNA"/>
</dbReference>
<reference evidence="2 3" key="1">
    <citation type="submission" date="2023-06" db="EMBL/GenBank/DDBJ databases">
        <title>Marinobacter azerbaijanicus a moderately halophilic, isolated from Urmia Lake in Azerbaijan region of Iran.</title>
        <authorList>
            <person name="Sanchez-Porro C."/>
            <person name="Aghdam E.M."/>
            <person name="Saheb S.M."/>
            <person name="Tarhriz V."/>
            <person name="Kazemi E."/>
            <person name="Ammozegar M.A."/>
            <person name="Ventosa A."/>
            <person name="Hejazi M.S."/>
        </authorList>
    </citation>
    <scope>NUCLEOTIDE SEQUENCE [LARGE SCALE GENOMIC DNA]</scope>
    <source>
        <strain evidence="2 3">TBZ242</strain>
    </source>
</reference>
<sequence>MPSNLAWYLLRSAGFLLAGLLFFGSAAAQDSERRELVPAEPVLRIDPEALSRIRLPELSVQVPQDLRPSVRETMEITDLRGRVLQESISPGSENINLNVQNAEAFIARPRGLVTLDLTARRTALPGGLIQPDRSESAREGDTIWFRPTASASPIPAIWDPVQERYRTHLLLGLQTSDPDNSMQPKQPVVLRLAFRGMDAEPVGPVKLEKAGVEHDHRILLNFRPTTDRPVVELRTDLGRYDLNLDVVPRLVLRPDADSMDGLGLGTLDVVVVRHGRGGDESPVSAPTEVFVETSGARKMTDRVIIPAGQANARFQIRSSGLGTAEVRASVGGLEGSTSIQQNFPYLPVTSAVLGGAIGGFCRRFQRKAPRSSDLMRILEGVLVAIVGYAVSVVGIMQLGVPPALAATEAGAFITGVIAGFVGVAVIEALTRRMGSEPEPR</sequence>
<protein>
    <submittedName>
        <fullName evidence="2">Uncharacterized protein</fullName>
    </submittedName>
</protein>
<evidence type="ECO:0000256" key="1">
    <source>
        <dbReference type="SAM" id="Phobius"/>
    </source>
</evidence>
<evidence type="ECO:0000313" key="2">
    <source>
        <dbReference type="EMBL" id="MDL0430785.1"/>
    </source>
</evidence>
<keyword evidence="1" id="KW-1133">Transmembrane helix</keyword>
<feature type="transmembrane region" description="Helical" evidence="1">
    <location>
        <begin position="381"/>
        <end position="400"/>
    </location>
</feature>
<keyword evidence="1" id="KW-0812">Transmembrane</keyword>
<keyword evidence="3" id="KW-1185">Reference proteome</keyword>
<keyword evidence="1" id="KW-0472">Membrane</keyword>
<accession>A0ABT7IAU5</accession>
<name>A0ABT7IAU5_9GAMM</name>